<dbReference type="Proteomes" id="UP001234297">
    <property type="component" value="Chromosome 1"/>
</dbReference>
<dbReference type="EMBL" id="CM056809">
    <property type="protein sequence ID" value="KAJ8650458.1"/>
    <property type="molecule type" value="Genomic_DNA"/>
</dbReference>
<name>A0ACC2MYD4_PERAE</name>
<proteinExistence type="predicted"/>
<organism evidence="1 2">
    <name type="scientific">Persea americana</name>
    <name type="common">Avocado</name>
    <dbReference type="NCBI Taxonomy" id="3435"/>
    <lineage>
        <taxon>Eukaryota</taxon>
        <taxon>Viridiplantae</taxon>
        <taxon>Streptophyta</taxon>
        <taxon>Embryophyta</taxon>
        <taxon>Tracheophyta</taxon>
        <taxon>Spermatophyta</taxon>
        <taxon>Magnoliopsida</taxon>
        <taxon>Magnoliidae</taxon>
        <taxon>Laurales</taxon>
        <taxon>Lauraceae</taxon>
        <taxon>Persea</taxon>
    </lineage>
</organism>
<keyword evidence="2" id="KW-1185">Reference proteome</keyword>
<comment type="caution">
    <text evidence="1">The sequence shown here is derived from an EMBL/GenBank/DDBJ whole genome shotgun (WGS) entry which is preliminary data.</text>
</comment>
<evidence type="ECO:0000313" key="1">
    <source>
        <dbReference type="EMBL" id="KAJ8650458.1"/>
    </source>
</evidence>
<evidence type="ECO:0000313" key="2">
    <source>
        <dbReference type="Proteomes" id="UP001234297"/>
    </source>
</evidence>
<accession>A0ACC2MYD4</accession>
<sequence length="371" mass="43220">MNPLNPVKEEHPGSSSSYSGDPPMIDLPQPMEGLHEPGPPAFLSKTFDMVDDPSTDHVVSWSWSNNSFVVWDPHDFSTNLLPRYFKHNNFSSFVRQLNTYGFKKVDPYRWEFANEGFLRGQKHLLKEIKRRKPPSPSPLQRQSLGLCVETGRFGLDQEIDRLRRDRNILMTELVSLRQQQQDTRAQLQSMEERLQETEQKQQHMMTFLAKAIQHPDFIKQLVQLKEHRKQLEDAITKKRRRPIDICTRHEEGTVVESSTSRNQEEPIKREAGSFEEVHGVEISELEAHALEIQGFRRIKKGEDEERRQSGKEVDDEDKELSDEFWEELLNEKIGMEKVASDAEGREDEEVNRLTERIGDLGSSPKRGKTRY</sequence>
<gene>
    <name evidence="1" type="ORF">MRB53_003481</name>
</gene>
<reference evidence="1 2" key="1">
    <citation type="journal article" date="2022" name="Hortic Res">
        <title>A haplotype resolved chromosomal level avocado genome allows analysis of novel avocado genes.</title>
        <authorList>
            <person name="Nath O."/>
            <person name="Fletcher S.J."/>
            <person name="Hayward A."/>
            <person name="Shaw L.M."/>
            <person name="Masouleh A.K."/>
            <person name="Furtado A."/>
            <person name="Henry R.J."/>
            <person name="Mitter N."/>
        </authorList>
    </citation>
    <scope>NUCLEOTIDE SEQUENCE [LARGE SCALE GENOMIC DNA]</scope>
    <source>
        <strain evidence="2">cv. Hass</strain>
    </source>
</reference>
<protein>
    <submittedName>
        <fullName evidence="1">Uncharacterized protein</fullName>
    </submittedName>
</protein>